<keyword evidence="3" id="KW-1185">Reference proteome</keyword>
<proteinExistence type="predicted"/>
<feature type="compositionally biased region" description="Basic and acidic residues" evidence="1">
    <location>
        <begin position="306"/>
        <end position="322"/>
    </location>
</feature>
<evidence type="ECO:0000313" key="2">
    <source>
        <dbReference type="EMBL" id="KAK8235124.1"/>
    </source>
</evidence>
<reference evidence="2 3" key="1">
    <citation type="submission" date="2024-04" db="EMBL/GenBank/DDBJ databases">
        <title>Phyllosticta paracitricarpa is synonymous to the EU quarantine fungus P. citricarpa based on phylogenomic analyses.</title>
        <authorList>
            <consortium name="Lawrence Berkeley National Laboratory"/>
            <person name="Van Ingen-Buijs V.A."/>
            <person name="Van Westerhoven A.C."/>
            <person name="Haridas S."/>
            <person name="Skiadas P."/>
            <person name="Martin F."/>
            <person name="Groenewald J.Z."/>
            <person name="Crous P.W."/>
            <person name="Seidl M.F."/>
        </authorList>
    </citation>
    <scope>NUCLEOTIDE SEQUENCE [LARGE SCALE GENOMIC DNA]</scope>
    <source>
        <strain evidence="2 3">CBS 123374</strain>
    </source>
</reference>
<dbReference type="EMBL" id="JBBWRZ010000005">
    <property type="protein sequence ID" value="KAK8235124.1"/>
    <property type="molecule type" value="Genomic_DNA"/>
</dbReference>
<protein>
    <submittedName>
        <fullName evidence="2">Uncharacterized protein</fullName>
    </submittedName>
</protein>
<evidence type="ECO:0000256" key="1">
    <source>
        <dbReference type="SAM" id="MobiDB-lite"/>
    </source>
</evidence>
<sequence length="367" mass="41837">MVFSRVKEFMIESTASWDCSPTALAHHRVIISTSTIFFRNLLWSRNGMMQEPVFDAFQRYLNSNNTSERHQELASLALQTCDALNVISLLPGSRTGAFFGYPDSHYQLFWSLVNNEHTPDYKPTVKDRAVIMGLSMAVGFNEPLKNDTDNTDELRWEDWKTHREPHISTRPPWRCGAHLAEKRYYSRAQAIQLFSTKDINPQAVSMLCEKYSSDSPACDGSVMAFEIPEVRFRLVLARTQKRHEGVFEATVFIEFLGGECPQDEVLHFGKLYKWDKTQKTWRNPEQMTSPGLPGSSGGEQSNVSDEGLKLESDQGNQDDRSPENPQASEDGTSDESGDDELRIPPRITHSLDRPDWQNDPLLRTLLE</sequence>
<dbReference type="Proteomes" id="UP001492380">
    <property type="component" value="Unassembled WGS sequence"/>
</dbReference>
<feature type="compositionally biased region" description="Basic and acidic residues" evidence="1">
    <location>
        <begin position="339"/>
        <end position="356"/>
    </location>
</feature>
<accession>A0ABR1YPL2</accession>
<comment type="caution">
    <text evidence="2">The sequence shown here is derived from an EMBL/GenBank/DDBJ whole genome shotgun (WGS) entry which is preliminary data.</text>
</comment>
<gene>
    <name evidence="2" type="ORF">HDK90DRAFT_234802</name>
</gene>
<feature type="region of interest" description="Disordered" evidence="1">
    <location>
        <begin position="281"/>
        <end position="367"/>
    </location>
</feature>
<name>A0ABR1YPL2_9PEZI</name>
<evidence type="ECO:0000313" key="3">
    <source>
        <dbReference type="Proteomes" id="UP001492380"/>
    </source>
</evidence>
<organism evidence="2 3">
    <name type="scientific">Phyllosticta capitalensis</name>
    <dbReference type="NCBI Taxonomy" id="121624"/>
    <lineage>
        <taxon>Eukaryota</taxon>
        <taxon>Fungi</taxon>
        <taxon>Dikarya</taxon>
        <taxon>Ascomycota</taxon>
        <taxon>Pezizomycotina</taxon>
        <taxon>Dothideomycetes</taxon>
        <taxon>Dothideomycetes incertae sedis</taxon>
        <taxon>Botryosphaeriales</taxon>
        <taxon>Phyllostictaceae</taxon>
        <taxon>Phyllosticta</taxon>
    </lineage>
</organism>